<dbReference type="Proteomes" id="UP000683507">
    <property type="component" value="Chromosome"/>
</dbReference>
<feature type="compositionally biased region" description="Basic and acidic residues" evidence="1">
    <location>
        <begin position="27"/>
        <end position="42"/>
    </location>
</feature>
<gene>
    <name evidence="3" type="ORF">CRYO30217_00010</name>
</gene>
<keyword evidence="4" id="KW-1185">Reference proteome</keyword>
<evidence type="ECO:0000313" key="4">
    <source>
        <dbReference type="Proteomes" id="UP000683507"/>
    </source>
</evidence>
<reference evidence="3" key="1">
    <citation type="submission" date="2021-04" db="EMBL/GenBank/DDBJ databases">
        <authorList>
            <person name="Rodrigo-Torres L."/>
            <person name="Arahal R. D."/>
            <person name="Lucena T."/>
        </authorList>
    </citation>
    <scope>NUCLEOTIDE SEQUENCE</scope>
    <source>
        <strain evidence="3">AS29M-1</strain>
    </source>
</reference>
<dbReference type="AlphaFoldDB" id="A0A916JHK2"/>
<dbReference type="RefSeq" id="WP_258540258.1">
    <property type="nucleotide sequence ID" value="NZ_OU015584.1"/>
</dbReference>
<evidence type="ECO:0000256" key="1">
    <source>
        <dbReference type="SAM" id="MobiDB-lite"/>
    </source>
</evidence>
<sequence length="323" mass="35568">MKKLRLLTVSTLLLAGSMATFTSCGGGEEKDEKDKKEEKSSKDNGQALVKQMMDAFDNGDLEMNVSSADDVKKAMDIDSDDDDYISLDKEFKGYDFDANFTMEDGALASVSCNTFYDDDAEEAAEKDSKEVLEYLEGLLGKSESSSDTYFDWTYGDLEISFSIYDDGYSLYIDPASGSDIGSSEEGCVGDFYNLKKDLTDLFLTNVKNGSIELGSTTKSEMAAITGDETGFDKEYDGLRVSGYFSYNGDVLSSITLDYFYDCDGALSLLDMDKEDLTEEINTGLGVTGEKDGDYEDAATEWTINGMSVRQANFSDGYSIYFEK</sequence>
<keyword evidence="2" id="KW-0732">Signal</keyword>
<dbReference type="KEGG" id="ptan:CRYO30217_00010"/>
<feature type="chain" id="PRO_5037597389" evidence="2">
    <location>
        <begin position="23"/>
        <end position="323"/>
    </location>
</feature>
<accession>A0A916JHK2</accession>
<dbReference type="EMBL" id="OU015584">
    <property type="protein sequence ID" value="CAG5076256.1"/>
    <property type="molecule type" value="Genomic_DNA"/>
</dbReference>
<proteinExistence type="predicted"/>
<organism evidence="3 4">
    <name type="scientific">Parvicella tangerina</name>
    <dbReference type="NCBI Taxonomy" id="2829795"/>
    <lineage>
        <taxon>Bacteria</taxon>
        <taxon>Pseudomonadati</taxon>
        <taxon>Bacteroidota</taxon>
        <taxon>Flavobacteriia</taxon>
        <taxon>Flavobacteriales</taxon>
        <taxon>Parvicellaceae</taxon>
        <taxon>Parvicella</taxon>
    </lineage>
</organism>
<feature type="region of interest" description="Disordered" evidence="1">
    <location>
        <begin position="24"/>
        <end position="46"/>
    </location>
</feature>
<name>A0A916JHK2_9FLAO</name>
<evidence type="ECO:0000256" key="2">
    <source>
        <dbReference type="SAM" id="SignalP"/>
    </source>
</evidence>
<evidence type="ECO:0000313" key="3">
    <source>
        <dbReference type="EMBL" id="CAG5076256.1"/>
    </source>
</evidence>
<dbReference type="PROSITE" id="PS51257">
    <property type="entry name" value="PROKAR_LIPOPROTEIN"/>
    <property type="match status" value="1"/>
</dbReference>
<protein>
    <submittedName>
        <fullName evidence="3">Uncharacterized protein</fullName>
    </submittedName>
</protein>
<feature type="signal peptide" evidence="2">
    <location>
        <begin position="1"/>
        <end position="22"/>
    </location>
</feature>